<gene>
    <name evidence="1" type="ORF">GGD53_004480</name>
</gene>
<proteinExistence type="predicted"/>
<comment type="caution">
    <text evidence="1">The sequence shown here is derived from an EMBL/GenBank/DDBJ whole genome shotgun (WGS) entry which is preliminary data.</text>
</comment>
<name>A0A7W6QB48_9HYPH</name>
<keyword evidence="2" id="KW-1185">Reference proteome</keyword>
<dbReference type="Proteomes" id="UP000524492">
    <property type="component" value="Unassembled WGS sequence"/>
</dbReference>
<protein>
    <submittedName>
        <fullName evidence="1">Uncharacterized protein</fullName>
    </submittedName>
</protein>
<dbReference type="AlphaFoldDB" id="A0A7W6QB48"/>
<dbReference type="EMBL" id="JACIFV010000018">
    <property type="protein sequence ID" value="MBB4194302.1"/>
    <property type="molecule type" value="Genomic_DNA"/>
</dbReference>
<evidence type="ECO:0000313" key="2">
    <source>
        <dbReference type="Proteomes" id="UP000524492"/>
    </source>
</evidence>
<accession>A0A7W6QB48</accession>
<evidence type="ECO:0000313" key="1">
    <source>
        <dbReference type="EMBL" id="MBB4194302.1"/>
    </source>
</evidence>
<organism evidence="1 2">
    <name type="scientific">Rhizobium aethiopicum</name>
    <dbReference type="NCBI Taxonomy" id="1138170"/>
    <lineage>
        <taxon>Bacteria</taxon>
        <taxon>Pseudomonadati</taxon>
        <taxon>Pseudomonadota</taxon>
        <taxon>Alphaproteobacteria</taxon>
        <taxon>Hyphomicrobiales</taxon>
        <taxon>Rhizobiaceae</taxon>
        <taxon>Rhizobium/Agrobacterium group</taxon>
        <taxon>Rhizobium</taxon>
    </lineage>
</organism>
<sequence>MTSDLNDGQTYTEVLRYYKISDGEGHTDTALVTLDITGTDAHPDGVGV</sequence>
<reference evidence="1 2" key="1">
    <citation type="submission" date="2020-08" db="EMBL/GenBank/DDBJ databases">
        <title>Genomic Encyclopedia of Type Strains, Phase IV (KMG-V): Genome sequencing to study the core and pangenomes of soil and plant-associated prokaryotes.</title>
        <authorList>
            <person name="Whitman W."/>
        </authorList>
    </citation>
    <scope>NUCLEOTIDE SEQUENCE [LARGE SCALE GENOMIC DNA]</scope>
    <source>
        <strain evidence="1 2">SEMIA 4074</strain>
    </source>
</reference>